<gene>
    <name evidence="1" type="ORF">GGR38_000001</name>
</gene>
<evidence type="ECO:0000313" key="2">
    <source>
        <dbReference type="Proteomes" id="UP000548867"/>
    </source>
</evidence>
<proteinExistence type="predicted"/>
<accession>A0A7W6CEB5</accession>
<dbReference type="EMBL" id="JACIDX010000001">
    <property type="protein sequence ID" value="MBB3953089.1"/>
    <property type="molecule type" value="Genomic_DNA"/>
</dbReference>
<keyword evidence="2" id="KW-1185">Reference proteome</keyword>
<organism evidence="1 2">
    <name type="scientific">Novosphingobium sediminicola</name>
    <dbReference type="NCBI Taxonomy" id="563162"/>
    <lineage>
        <taxon>Bacteria</taxon>
        <taxon>Pseudomonadati</taxon>
        <taxon>Pseudomonadota</taxon>
        <taxon>Alphaproteobacteria</taxon>
        <taxon>Sphingomonadales</taxon>
        <taxon>Sphingomonadaceae</taxon>
        <taxon>Novosphingobium</taxon>
    </lineage>
</organism>
<dbReference type="AlphaFoldDB" id="A0A7W6CEB5"/>
<sequence>MRLHPADIAALDAYIAAQPEPLTRPEAIRRILRGAITAKA</sequence>
<dbReference type="Proteomes" id="UP000548867">
    <property type="component" value="Unassembled WGS sequence"/>
</dbReference>
<name>A0A7W6CEB5_9SPHN</name>
<reference evidence="1 2" key="1">
    <citation type="submission" date="2020-08" db="EMBL/GenBank/DDBJ databases">
        <title>Genomic Encyclopedia of Type Strains, Phase IV (KMG-IV): sequencing the most valuable type-strain genomes for metagenomic binning, comparative biology and taxonomic classification.</title>
        <authorList>
            <person name="Goeker M."/>
        </authorList>
    </citation>
    <scope>NUCLEOTIDE SEQUENCE [LARGE SCALE GENOMIC DNA]</scope>
    <source>
        <strain evidence="1 2">DSM 27057</strain>
    </source>
</reference>
<protein>
    <recommendedName>
        <fullName evidence="3">Ribbon-helix-helix protein CopG domain-containing protein</fullName>
    </recommendedName>
</protein>
<evidence type="ECO:0000313" key="1">
    <source>
        <dbReference type="EMBL" id="MBB3953089.1"/>
    </source>
</evidence>
<comment type="caution">
    <text evidence="1">The sequence shown here is derived from an EMBL/GenBank/DDBJ whole genome shotgun (WGS) entry which is preliminary data.</text>
</comment>
<evidence type="ECO:0008006" key="3">
    <source>
        <dbReference type="Google" id="ProtNLM"/>
    </source>
</evidence>